<evidence type="ECO:0000313" key="2">
    <source>
        <dbReference type="EMBL" id="EDX75831.1"/>
    </source>
</evidence>
<gene>
    <name evidence="2" type="ORF">MC7420_6486</name>
</gene>
<sequence>MFHPHPLTPSPTPLVPPYPPHSPLPPSFPPTRGGMTEDASLFWQGG</sequence>
<dbReference type="Proteomes" id="UP000003835">
    <property type="component" value="Unassembled WGS sequence"/>
</dbReference>
<feature type="compositionally biased region" description="Pro residues" evidence="1">
    <location>
        <begin position="1"/>
        <end position="29"/>
    </location>
</feature>
<dbReference type="EMBL" id="DS989848">
    <property type="protein sequence ID" value="EDX75831.1"/>
    <property type="molecule type" value="Genomic_DNA"/>
</dbReference>
<evidence type="ECO:0000256" key="1">
    <source>
        <dbReference type="SAM" id="MobiDB-lite"/>
    </source>
</evidence>
<keyword evidence="3" id="KW-1185">Reference proteome</keyword>
<name>B4VQQ7_9CYAN</name>
<dbReference type="HOGENOM" id="CLU_3182445_0_0_3"/>
<accession>B4VQQ7</accession>
<protein>
    <submittedName>
        <fullName evidence="2">Uncharacterized protein</fullName>
    </submittedName>
</protein>
<evidence type="ECO:0000313" key="3">
    <source>
        <dbReference type="Proteomes" id="UP000003835"/>
    </source>
</evidence>
<proteinExistence type="predicted"/>
<reference evidence="2 3" key="1">
    <citation type="submission" date="2008-07" db="EMBL/GenBank/DDBJ databases">
        <authorList>
            <person name="Tandeau de Marsac N."/>
            <person name="Ferriera S."/>
            <person name="Johnson J."/>
            <person name="Kravitz S."/>
            <person name="Beeson K."/>
            <person name="Sutton G."/>
            <person name="Rogers Y.-H."/>
            <person name="Friedman R."/>
            <person name="Frazier M."/>
            <person name="Venter J.C."/>
        </authorList>
    </citation>
    <scope>NUCLEOTIDE SEQUENCE [LARGE SCALE GENOMIC DNA]</scope>
    <source>
        <strain evidence="2 3">PCC 7420</strain>
    </source>
</reference>
<dbReference type="AlphaFoldDB" id="B4VQQ7"/>
<feature type="region of interest" description="Disordered" evidence="1">
    <location>
        <begin position="1"/>
        <end position="46"/>
    </location>
</feature>
<organism evidence="2 3">
    <name type="scientific">Coleofasciculus chthonoplastes PCC 7420</name>
    <dbReference type="NCBI Taxonomy" id="118168"/>
    <lineage>
        <taxon>Bacteria</taxon>
        <taxon>Bacillati</taxon>
        <taxon>Cyanobacteriota</taxon>
        <taxon>Cyanophyceae</taxon>
        <taxon>Coleofasciculales</taxon>
        <taxon>Coleofasciculaceae</taxon>
        <taxon>Coleofasciculus</taxon>
    </lineage>
</organism>